<organism evidence="7 8">
    <name type="scientific">Marivivens niveibacter</name>
    <dbReference type="NCBI Taxonomy" id="1930667"/>
    <lineage>
        <taxon>Bacteria</taxon>
        <taxon>Pseudomonadati</taxon>
        <taxon>Pseudomonadota</taxon>
        <taxon>Alphaproteobacteria</taxon>
        <taxon>Rhodobacterales</taxon>
        <taxon>Paracoccaceae</taxon>
        <taxon>Marivivens group</taxon>
        <taxon>Marivivens</taxon>
    </lineage>
</organism>
<proteinExistence type="inferred from homology"/>
<gene>
    <name evidence="7" type="ORF">BVC71_07965</name>
</gene>
<protein>
    <recommendedName>
        <fullName evidence="2 5">Basal-body rod modification protein FlgD</fullName>
    </recommendedName>
</protein>
<accession>A0A251X038</accession>
<comment type="function">
    <text evidence="4 5">Required for flagellar hook formation. May act as a scaffolding protein.</text>
</comment>
<reference evidence="7 8" key="1">
    <citation type="submission" date="2016-12" db="EMBL/GenBank/DDBJ databases">
        <title>The draft genome sequence of HSLHS2.</title>
        <authorList>
            <person name="Hu D."/>
            <person name="Wang L."/>
            <person name="Shao Z."/>
        </authorList>
    </citation>
    <scope>NUCLEOTIDE SEQUENCE [LARGE SCALE GENOMIC DNA]</scope>
    <source>
        <strain evidence="7">MCCC 1A06712</strain>
    </source>
</reference>
<comment type="caution">
    <text evidence="7">The sequence shown here is derived from an EMBL/GenBank/DDBJ whole genome shotgun (WGS) entry which is preliminary data.</text>
</comment>
<evidence type="ECO:0000313" key="7">
    <source>
        <dbReference type="EMBL" id="OUD09755.1"/>
    </source>
</evidence>
<evidence type="ECO:0000256" key="4">
    <source>
        <dbReference type="ARBA" id="ARBA00024746"/>
    </source>
</evidence>
<keyword evidence="8" id="KW-1185">Reference proteome</keyword>
<dbReference type="Proteomes" id="UP000194664">
    <property type="component" value="Unassembled WGS sequence"/>
</dbReference>
<evidence type="ECO:0000256" key="5">
    <source>
        <dbReference type="RuleBase" id="RU362076"/>
    </source>
</evidence>
<evidence type="ECO:0000313" key="8">
    <source>
        <dbReference type="Proteomes" id="UP000194664"/>
    </source>
</evidence>
<evidence type="ECO:0000256" key="6">
    <source>
        <dbReference type="SAM" id="MobiDB-lite"/>
    </source>
</evidence>
<dbReference type="InterPro" id="IPR005648">
    <property type="entry name" value="FlgD"/>
</dbReference>
<dbReference type="Gene3D" id="2.60.40.4070">
    <property type="match status" value="1"/>
</dbReference>
<dbReference type="Pfam" id="PF03963">
    <property type="entry name" value="FlgD"/>
    <property type="match status" value="1"/>
</dbReference>
<sequence length="215" mass="22577">MTTIDTSTLATSTGTTSSDTNSVISSDFETFLTMLTAQMENQDPLNPVDSTDYATQLATFSSVEQQVLTNDLLSDLTGMFATSSMSELANWVGNEVRVSAAAYYGGTNSVTVAAEPDSAADSAELVVYDSTGTEVDRLSIDTNAALIEWEGMSEGSYSFAVLSYQDGVQINAETADVYVAVTEVRSADDGVALVLESGDVVAATDVTALRDPSYG</sequence>
<dbReference type="GO" id="GO:0044781">
    <property type="term" value="P:bacterial-type flagellum organization"/>
    <property type="evidence" value="ECO:0007669"/>
    <property type="project" value="UniProtKB-UniRule"/>
</dbReference>
<evidence type="ECO:0000256" key="3">
    <source>
        <dbReference type="ARBA" id="ARBA00022795"/>
    </source>
</evidence>
<feature type="region of interest" description="Disordered" evidence="6">
    <location>
        <begin position="1"/>
        <end position="20"/>
    </location>
</feature>
<evidence type="ECO:0000256" key="1">
    <source>
        <dbReference type="ARBA" id="ARBA00010577"/>
    </source>
</evidence>
<keyword evidence="3 5" id="KW-1005">Bacterial flagellum biogenesis</keyword>
<dbReference type="EMBL" id="MSPP01000002">
    <property type="protein sequence ID" value="OUD09755.1"/>
    <property type="molecule type" value="Genomic_DNA"/>
</dbReference>
<evidence type="ECO:0000256" key="2">
    <source>
        <dbReference type="ARBA" id="ARBA00016013"/>
    </source>
</evidence>
<comment type="similarity">
    <text evidence="1 5">Belongs to the FlgD family.</text>
</comment>
<dbReference type="AlphaFoldDB" id="A0A251X038"/>
<name>A0A251X038_9RHOB</name>
<dbReference type="RefSeq" id="WP_240516813.1">
    <property type="nucleotide sequence ID" value="NZ_MSPP01000002.1"/>
</dbReference>
<dbReference type="Gene3D" id="2.30.30.910">
    <property type="match status" value="1"/>
</dbReference>